<proteinExistence type="predicted"/>
<feature type="region of interest" description="Disordered" evidence="1">
    <location>
        <begin position="61"/>
        <end position="96"/>
    </location>
</feature>
<dbReference type="Proteomes" id="UP001501447">
    <property type="component" value="Unassembled WGS sequence"/>
</dbReference>
<comment type="caution">
    <text evidence="2">The sequence shown here is derived from an EMBL/GenBank/DDBJ whole genome shotgun (WGS) entry which is preliminary data.</text>
</comment>
<dbReference type="EMBL" id="BAAARJ010000003">
    <property type="protein sequence ID" value="GAA2598915.1"/>
    <property type="molecule type" value="Genomic_DNA"/>
</dbReference>
<organism evidence="2 3">
    <name type="scientific">Streptomyces axinellae</name>
    <dbReference type="NCBI Taxonomy" id="552788"/>
    <lineage>
        <taxon>Bacteria</taxon>
        <taxon>Bacillati</taxon>
        <taxon>Actinomycetota</taxon>
        <taxon>Actinomycetes</taxon>
        <taxon>Kitasatosporales</taxon>
        <taxon>Streptomycetaceae</taxon>
        <taxon>Streptomyces</taxon>
    </lineage>
</organism>
<sequence>MISARRGIEDEAPGRWTASAEAAEAQAIASGMLRPSAYAVHSAPTNVSPAAVVSTARTRTAGTVTGSAPRAAYRLPAAPSATTTSGTRSSSAPAAS</sequence>
<keyword evidence="3" id="KW-1185">Reference proteome</keyword>
<evidence type="ECO:0000256" key="1">
    <source>
        <dbReference type="SAM" id="MobiDB-lite"/>
    </source>
</evidence>
<accession>A0ABP6C3P7</accession>
<reference evidence="3" key="1">
    <citation type="journal article" date="2019" name="Int. J. Syst. Evol. Microbiol.">
        <title>The Global Catalogue of Microorganisms (GCM) 10K type strain sequencing project: providing services to taxonomists for standard genome sequencing and annotation.</title>
        <authorList>
            <consortium name="The Broad Institute Genomics Platform"/>
            <consortium name="The Broad Institute Genome Sequencing Center for Infectious Disease"/>
            <person name="Wu L."/>
            <person name="Ma J."/>
        </authorList>
    </citation>
    <scope>NUCLEOTIDE SEQUENCE [LARGE SCALE GENOMIC DNA]</scope>
    <source>
        <strain evidence="3">JCM 16373</strain>
    </source>
</reference>
<evidence type="ECO:0000313" key="3">
    <source>
        <dbReference type="Proteomes" id="UP001501447"/>
    </source>
</evidence>
<protein>
    <submittedName>
        <fullName evidence="2">Uncharacterized protein</fullName>
    </submittedName>
</protein>
<evidence type="ECO:0000313" key="2">
    <source>
        <dbReference type="EMBL" id="GAA2598915.1"/>
    </source>
</evidence>
<name>A0ABP6C3P7_9ACTN</name>
<gene>
    <name evidence="2" type="ORF">GCM10009863_10360</name>
</gene>